<evidence type="ECO:0000256" key="1">
    <source>
        <dbReference type="ARBA" id="ARBA00022574"/>
    </source>
</evidence>
<dbReference type="GO" id="GO:1990234">
    <property type="term" value="C:transferase complex"/>
    <property type="evidence" value="ECO:0007669"/>
    <property type="project" value="UniProtKB-ARBA"/>
</dbReference>
<comment type="caution">
    <text evidence="4">The sequence shown here is derived from an EMBL/GenBank/DDBJ whole genome shotgun (WGS) entry which is preliminary data.</text>
</comment>
<sequence>MARRSLDACPLWELQCDGAVVGIVHAPEAEAILTCTAQQLAVWDATSHAFRRGVRGRSFWQALSYAPDLQSAIMGGRDGTLVLWDINRGEAKRELSCGSAVSCLDYAQSLKAVFSGEENGTVIAWDMTRGLQLAVVWCGASVNCLAYWFIAPYIRDIPHLNDGQAMSKLIPATERGTMGRTFLTGDAAFKVTVWDIETTQAKKTFHCHSHVLVLAVSPFLGLIAAGEANGRVTLWDAEVETVLHRFEGGALRSLHFTAAGEIHCLLCAESMRLISWDIDTGQFRSRNLKRTSSCSCVSSLCVLSSEGKADESGHDQLLVGDSAGLVRALPLQSVAALRGHDATRCGDGVRLRAAMRSK</sequence>
<proteinExistence type="predicted"/>
<dbReference type="SMART" id="SM00320">
    <property type="entry name" value="WD40"/>
    <property type="match status" value="3"/>
</dbReference>
<dbReference type="EMBL" id="CAMXCT010006512">
    <property type="protein sequence ID" value="CAI4015065.1"/>
    <property type="molecule type" value="Genomic_DNA"/>
</dbReference>
<dbReference type="EMBL" id="CAMXCT030006512">
    <property type="protein sequence ID" value="CAL4802377.1"/>
    <property type="molecule type" value="Genomic_DNA"/>
</dbReference>
<feature type="repeat" description="WD" evidence="3">
    <location>
        <begin position="62"/>
        <end position="94"/>
    </location>
</feature>
<dbReference type="Gene3D" id="2.130.10.10">
    <property type="entry name" value="YVTN repeat-like/Quinoprotein amine dehydrogenase"/>
    <property type="match status" value="2"/>
</dbReference>
<dbReference type="EMBL" id="CAMXCT020006512">
    <property type="protein sequence ID" value="CAL1168440.1"/>
    <property type="molecule type" value="Genomic_DNA"/>
</dbReference>
<dbReference type="Proteomes" id="UP001152797">
    <property type="component" value="Unassembled WGS sequence"/>
</dbReference>
<evidence type="ECO:0000313" key="5">
    <source>
        <dbReference type="EMBL" id="CAL1168440.1"/>
    </source>
</evidence>
<evidence type="ECO:0000256" key="2">
    <source>
        <dbReference type="ARBA" id="ARBA00022737"/>
    </source>
</evidence>
<dbReference type="SUPFAM" id="SSF50978">
    <property type="entry name" value="WD40 repeat-like"/>
    <property type="match status" value="1"/>
</dbReference>
<reference evidence="5" key="2">
    <citation type="submission" date="2024-04" db="EMBL/GenBank/DDBJ databases">
        <authorList>
            <person name="Chen Y."/>
            <person name="Shah S."/>
            <person name="Dougan E. K."/>
            <person name="Thang M."/>
            <person name="Chan C."/>
        </authorList>
    </citation>
    <scope>NUCLEOTIDE SEQUENCE [LARGE SCALE GENOMIC DNA]</scope>
</reference>
<dbReference type="Pfam" id="PF00400">
    <property type="entry name" value="WD40"/>
    <property type="match status" value="1"/>
</dbReference>
<reference evidence="4" key="1">
    <citation type="submission" date="2022-10" db="EMBL/GenBank/DDBJ databases">
        <authorList>
            <person name="Chen Y."/>
            <person name="Dougan E. K."/>
            <person name="Chan C."/>
            <person name="Rhodes N."/>
            <person name="Thang M."/>
        </authorList>
    </citation>
    <scope>NUCLEOTIDE SEQUENCE</scope>
</reference>
<gene>
    <name evidence="4" type="ORF">C1SCF055_LOCUS39918</name>
</gene>
<dbReference type="PANTHER" id="PTHR22847:SF637">
    <property type="entry name" value="WD REPEAT DOMAIN 5B"/>
    <property type="match status" value="1"/>
</dbReference>
<name>A0A9P1DRL7_9DINO</name>
<dbReference type="AlphaFoldDB" id="A0A9P1DRL7"/>
<keyword evidence="7" id="KW-1185">Reference proteome</keyword>
<accession>A0A9P1DRL7</accession>
<evidence type="ECO:0000313" key="4">
    <source>
        <dbReference type="EMBL" id="CAI4015065.1"/>
    </source>
</evidence>
<dbReference type="OrthoDB" id="63070at2759"/>
<dbReference type="InterPro" id="IPR001680">
    <property type="entry name" value="WD40_rpt"/>
</dbReference>
<keyword evidence="2" id="KW-0677">Repeat</keyword>
<organism evidence="4">
    <name type="scientific">Cladocopium goreaui</name>
    <dbReference type="NCBI Taxonomy" id="2562237"/>
    <lineage>
        <taxon>Eukaryota</taxon>
        <taxon>Sar</taxon>
        <taxon>Alveolata</taxon>
        <taxon>Dinophyceae</taxon>
        <taxon>Suessiales</taxon>
        <taxon>Symbiodiniaceae</taxon>
        <taxon>Cladocopium</taxon>
    </lineage>
</organism>
<dbReference type="InterPro" id="IPR036322">
    <property type="entry name" value="WD40_repeat_dom_sf"/>
</dbReference>
<evidence type="ECO:0000313" key="6">
    <source>
        <dbReference type="EMBL" id="CAL4802377.1"/>
    </source>
</evidence>
<dbReference type="PANTHER" id="PTHR22847">
    <property type="entry name" value="WD40 REPEAT PROTEIN"/>
    <property type="match status" value="1"/>
</dbReference>
<dbReference type="PROSITE" id="PS50082">
    <property type="entry name" value="WD_REPEATS_2"/>
    <property type="match status" value="1"/>
</dbReference>
<protein>
    <submittedName>
        <fullName evidence="6">Small ribosomal subunit protein RACK1 (Guanine nucleotide-binding protein subunit beta-like protein)</fullName>
    </submittedName>
</protein>
<evidence type="ECO:0000313" key="7">
    <source>
        <dbReference type="Proteomes" id="UP001152797"/>
    </source>
</evidence>
<evidence type="ECO:0000256" key="3">
    <source>
        <dbReference type="PROSITE-ProRule" id="PRU00221"/>
    </source>
</evidence>
<keyword evidence="1 3" id="KW-0853">WD repeat</keyword>
<dbReference type="InterPro" id="IPR015943">
    <property type="entry name" value="WD40/YVTN_repeat-like_dom_sf"/>
</dbReference>